<feature type="DNA-binding region" description="H-T-H motif" evidence="2">
    <location>
        <begin position="36"/>
        <end position="55"/>
    </location>
</feature>
<dbReference type="InterPro" id="IPR050109">
    <property type="entry name" value="HTH-type_TetR-like_transc_reg"/>
</dbReference>
<reference evidence="4 5" key="1">
    <citation type="submission" date="2023-07" db="EMBL/GenBank/DDBJ databases">
        <title>Protaetiibacter sp. nov WY-16 isolated from soil.</title>
        <authorList>
            <person name="Liu B."/>
            <person name="Wan Y."/>
        </authorList>
    </citation>
    <scope>NUCLEOTIDE SEQUENCE [LARGE SCALE GENOMIC DNA]</scope>
    <source>
        <strain evidence="4 5">WY-16</strain>
    </source>
</reference>
<dbReference type="RefSeq" id="WP_305003181.1">
    <property type="nucleotide sequence ID" value="NZ_JAUQUB010000002.1"/>
</dbReference>
<dbReference type="PANTHER" id="PTHR30055:SF148">
    <property type="entry name" value="TETR-FAMILY TRANSCRIPTIONAL REGULATOR"/>
    <property type="match status" value="1"/>
</dbReference>
<dbReference type="PANTHER" id="PTHR30055">
    <property type="entry name" value="HTH-TYPE TRANSCRIPTIONAL REGULATOR RUTR"/>
    <property type="match status" value="1"/>
</dbReference>
<comment type="caution">
    <text evidence="4">The sequence shown here is derived from an EMBL/GenBank/DDBJ whole genome shotgun (WGS) entry which is preliminary data.</text>
</comment>
<keyword evidence="1 2" id="KW-0238">DNA-binding</keyword>
<keyword evidence="5" id="KW-1185">Reference proteome</keyword>
<dbReference type="InterPro" id="IPR009057">
    <property type="entry name" value="Homeodomain-like_sf"/>
</dbReference>
<dbReference type="InterPro" id="IPR001647">
    <property type="entry name" value="HTH_TetR"/>
</dbReference>
<evidence type="ECO:0000313" key="5">
    <source>
        <dbReference type="Proteomes" id="UP001241072"/>
    </source>
</evidence>
<dbReference type="SUPFAM" id="SSF46689">
    <property type="entry name" value="Homeodomain-like"/>
    <property type="match status" value="1"/>
</dbReference>
<evidence type="ECO:0000256" key="2">
    <source>
        <dbReference type="PROSITE-ProRule" id="PRU00335"/>
    </source>
</evidence>
<dbReference type="SUPFAM" id="SSF48498">
    <property type="entry name" value="Tetracyclin repressor-like, C-terminal domain"/>
    <property type="match status" value="1"/>
</dbReference>
<dbReference type="PROSITE" id="PS50977">
    <property type="entry name" value="HTH_TETR_2"/>
    <property type="match status" value="1"/>
</dbReference>
<proteinExistence type="predicted"/>
<dbReference type="Proteomes" id="UP001241072">
    <property type="component" value="Unassembled WGS sequence"/>
</dbReference>
<protein>
    <submittedName>
        <fullName evidence="4">TetR/AcrR family transcriptional regulator</fullName>
    </submittedName>
</protein>
<evidence type="ECO:0000256" key="1">
    <source>
        <dbReference type="ARBA" id="ARBA00023125"/>
    </source>
</evidence>
<feature type="domain" description="HTH tetR-type" evidence="3">
    <location>
        <begin position="13"/>
        <end position="73"/>
    </location>
</feature>
<dbReference type="InterPro" id="IPR036271">
    <property type="entry name" value="Tet_transcr_reg_TetR-rel_C_sf"/>
</dbReference>
<gene>
    <name evidence="4" type="ORF">Q5716_10980</name>
</gene>
<name>A0ABT9BNZ1_9MICO</name>
<dbReference type="EMBL" id="JAUQUB010000002">
    <property type="protein sequence ID" value="MDO7882748.1"/>
    <property type="molecule type" value="Genomic_DNA"/>
</dbReference>
<dbReference type="Gene3D" id="1.10.357.10">
    <property type="entry name" value="Tetracycline Repressor, domain 2"/>
    <property type="match status" value="1"/>
</dbReference>
<dbReference type="Pfam" id="PF00440">
    <property type="entry name" value="TetR_N"/>
    <property type="match status" value="1"/>
</dbReference>
<dbReference type="PRINTS" id="PR00455">
    <property type="entry name" value="HTHTETR"/>
</dbReference>
<evidence type="ECO:0000259" key="3">
    <source>
        <dbReference type="PROSITE" id="PS50977"/>
    </source>
</evidence>
<sequence>MPTERRPGALRSERSRLAILAAAARQFAERGYDHLTIEGIAAEAGVGKQTIYRWWGSKTALVAECLVEGMLIPVPFQPPVTGDPRADLQSWVQSILDFLPGNESLLRSLVITAAEDPEVAARLSERLGVFPTDASTPARFPLEVVEAITGAIVIRSLRGGSFDEGYAARLVDTILRS</sequence>
<organism evidence="4 5">
    <name type="scientific">Antiquaquibacter soli</name>
    <dbReference type="NCBI Taxonomy" id="3064523"/>
    <lineage>
        <taxon>Bacteria</taxon>
        <taxon>Bacillati</taxon>
        <taxon>Actinomycetota</taxon>
        <taxon>Actinomycetes</taxon>
        <taxon>Micrococcales</taxon>
        <taxon>Microbacteriaceae</taxon>
        <taxon>Antiquaquibacter</taxon>
    </lineage>
</organism>
<evidence type="ECO:0000313" key="4">
    <source>
        <dbReference type="EMBL" id="MDO7882748.1"/>
    </source>
</evidence>
<accession>A0ABT9BNZ1</accession>